<feature type="domain" description="C-type lectin" evidence="2">
    <location>
        <begin position="151"/>
        <end position="281"/>
    </location>
</feature>
<dbReference type="PROSITE" id="PS50041">
    <property type="entry name" value="C_TYPE_LECTIN_2"/>
    <property type="match status" value="1"/>
</dbReference>
<dbReference type="PANTHER" id="PTHR22803">
    <property type="entry name" value="MANNOSE, PHOSPHOLIPASE, LECTIN RECEPTOR RELATED"/>
    <property type="match status" value="1"/>
</dbReference>
<dbReference type="OrthoDB" id="6369810at2759"/>
<accession>A0A8S4NK34</accession>
<dbReference type="Pfam" id="PF00059">
    <property type="entry name" value="Lectin_C"/>
    <property type="match status" value="1"/>
</dbReference>
<evidence type="ECO:0000313" key="3">
    <source>
        <dbReference type="EMBL" id="CAH1781974.1"/>
    </source>
</evidence>
<evidence type="ECO:0000313" key="4">
    <source>
        <dbReference type="Proteomes" id="UP000749559"/>
    </source>
</evidence>
<dbReference type="SUPFAM" id="SSF56436">
    <property type="entry name" value="C-type lectin-like"/>
    <property type="match status" value="1"/>
</dbReference>
<protein>
    <recommendedName>
        <fullName evidence="2">C-type lectin domain-containing protein</fullName>
    </recommendedName>
</protein>
<dbReference type="InterPro" id="IPR016187">
    <property type="entry name" value="CTDL_fold"/>
</dbReference>
<dbReference type="AlphaFoldDB" id="A0A8S4NK34"/>
<gene>
    <name evidence="3" type="ORF">OFUS_LOCUS8470</name>
</gene>
<keyword evidence="4" id="KW-1185">Reference proteome</keyword>
<organism evidence="3 4">
    <name type="scientific">Owenia fusiformis</name>
    <name type="common">Polychaete worm</name>
    <dbReference type="NCBI Taxonomy" id="6347"/>
    <lineage>
        <taxon>Eukaryota</taxon>
        <taxon>Metazoa</taxon>
        <taxon>Spiralia</taxon>
        <taxon>Lophotrochozoa</taxon>
        <taxon>Annelida</taxon>
        <taxon>Polychaeta</taxon>
        <taxon>Sedentaria</taxon>
        <taxon>Canalipalpata</taxon>
        <taxon>Sabellida</taxon>
        <taxon>Oweniida</taxon>
        <taxon>Oweniidae</taxon>
        <taxon>Owenia</taxon>
    </lineage>
</organism>
<dbReference type="Gene3D" id="3.10.100.10">
    <property type="entry name" value="Mannose-Binding Protein A, subunit A"/>
    <property type="match status" value="1"/>
</dbReference>
<evidence type="ECO:0000256" key="1">
    <source>
        <dbReference type="SAM" id="MobiDB-lite"/>
    </source>
</evidence>
<dbReference type="EMBL" id="CAIIXF020000004">
    <property type="protein sequence ID" value="CAH1781974.1"/>
    <property type="molecule type" value="Genomic_DNA"/>
</dbReference>
<dbReference type="SMART" id="SM00034">
    <property type="entry name" value="CLECT"/>
    <property type="match status" value="1"/>
</dbReference>
<feature type="non-terminal residue" evidence="3">
    <location>
        <position position="1"/>
    </location>
</feature>
<feature type="region of interest" description="Disordered" evidence="1">
    <location>
        <begin position="112"/>
        <end position="140"/>
    </location>
</feature>
<comment type="caution">
    <text evidence="3">The sequence shown here is derived from an EMBL/GenBank/DDBJ whole genome shotgun (WGS) entry which is preliminary data.</text>
</comment>
<dbReference type="CDD" id="cd00037">
    <property type="entry name" value="CLECT"/>
    <property type="match status" value="1"/>
</dbReference>
<dbReference type="InterPro" id="IPR016186">
    <property type="entry name" value="C-type_lectin-like/link_sf"/>
</dbReference>
<reference evidence="3" key="1">
    <citation type="submission" date="2022-03" db="EMBL/GenBank/DDBJ databases">
        <authorList>
            <person name="Martin C."/>
        </authorList>
    </citation>
    <scope>NUCLEOTIDE SEQUENCE</scope>
</reference>
<name>A0A8S4NK34_OWEFU</name>
<dbReference type="InterPro" id="IPR050111">
    <property type="entry name" value="C-type_lectin/snaclec_domain"/>
</dbReference>
<dbReference type="Proteomes" id="UP000749559">
    <property type="component" value="Unassembled WGS sequence"/>
</dbReference>
<evidence type="ECO:0000259" key="2">
    <source>
        <dbReference type="PROSITE" id="PS50041"/>
    </source>
</evidence>
<dbReference type="InterPro" id="IPR001304">
    <property type="entry name" value="C-type_lectin-like"/>
</dbReference>
<feature type="compositionally biased region" description="Basic and acidic residues" evidence="1">
    <location>
        <begin position="128"/>
        <end position="139"/>
    </location>
</feature>
<sequence length="287" mass="33244">LSHNKITKPIIILNNQGKKRQRTKKLKHNSHITYNHFVKQSQRTKDKNLRRKTHNFKMKHSQFRCLQILPYMVILFTVATAGRNKTEKRTNVLSQCTTQLEKAREELEKCKSMDNVATTTSRNKTKKKPETEDKGDKGNAKCPPGFKFVKELNTCYSFITREKMSWINAVSFCTAVSSNLVAIETEEELNFIQNRLMKNNNGIVQPDTESYWVGGTEIAGDNGMWQWVASHSGPSRMMTFAPWNEEGGLMGDDQHCQVIWSTRNYTMGNYRCESKFNFICEMKHEKV</sequence>
<proteinExistence type="predicted"/>